<keyword evidence="4" id="KW-0808">Transferase</keyword>
<evidence type="ECO:0000256" key="13">
    <source>
        <dbReference type="SAM" id="MobiDB-lite"/>
    </source>
</evidence>
<feature type="region of interest" description="Disordered" evidence="13">
    <location>
        <begin position="79"/>
        <end position="116"/>
    </location>
</feature>
<dbReference type="FunFam" id="3.30.40.10:FF:000611">
    <property type="entry name" value="Zinc finger family protein"/>
    <property type="match status" value="1"/>
</dbReference>
<evidence type="ECO:0000259" key="14">
    <source>
        <dbReference type="PROSITE" id="PS50089"/>
    </source>
</evidence>
<sequence>MAGMLPGVECARRRRCHQGGGATESSQSLSGHGRTRRPSFCLYASNFDTHVNTSPSLSRNQSLYQEEKLVGVAREAKERLDERLRNQRKSTESSKKQQHGKKSEAKKNGGGSSEVDKLHNHMEAKKGGGGGGGGSKRMSWANRLRWKVFEQDECAVCLDQFSDGEKLMELPCAHRFHSRCLVPWLESNAHCPCCRMGISNMNVLA</sequence>
<dbReference type="InterPro" id="IPR001841">
    <property type="entry name" value="Znf_RING"/>
</dbReference>
<dbReference type="GO" id="GO:0016020">
    <property type="term" value="C:membrane"/>
    <property type="evidence" value="ECO:0007669"/>
    <property type="project" value="UniProtKB-SubCell"/>
</dbReference>
<keyword evidence="5" id="KW-0812">Transmembrane</keyword>
<organism evidence="15 16">
    <name type="scientific">Stephania cephalantha</name>
    <dbReference type="NCBI Taxonomy" id="152367"/>
    <lineage>
        <taxon>Eukaryota</taxon>
        <taxon>Viridiplantae</taxon>
        <taxon>Streptophyta</taxon>
        <taxon>Embryophyta</taxon>
        <taxon>Tracheophyta</taxon>
        <taxon>Spermatophyta</taxon>
        <taxon>Magnoliopsida</taxon>
        <taxon>Ranunculales</taxon>
        <taxon>Menispermaceae</taxon>
        <taxon>Menispermoideae</taxon>
        <taxon>Cissampelideae</taxon>
        <taxon>Stephania</taxon>
    </lineage>
</organism>
<comment type="caution">
    <text evidence="15">The sequence shown here is derived from an EMBL/GenBank/DDBJ whole genome shotgun (WGS) entry which is preliminary data.</text>
</comment>
<protein>
    <recommendedName>
        <fullName evidence="3">RING-type E3 ubiquitin transferase</fullName>
        <ecNumber evidence="3">2.3.2.27</ecNumber>
    </recommendedName>
</protein>
<evidence type="ECO:0000256" key="7">
    <source>
        <dbReference type="ARBA" id="ARBA00022771"/>
    </source>
</evidence>
<dbReference type="CDD" id="cd16454">
    <property type="entry name" value="RING-H2_PA-TM-RING"/>
    <property type="match status" value="1"/>
</dbReference>
<feature type="compositionally biased region" description="Basic and acidic residues" evidence="13">
    <location>
        <begin position="79"/>
        <end position="107"/>
    </location>
</feature>
<reference evidence="15 16" key="1">
    <citation type="submission" date="2024-01" db="EMBL/GenBank/DDBJ databases">
        <title>Genome assemblies of Stephania.</title>
        <authorList>
            <person name="Yang L."/>
        </authorList>
    </citation>
    <scope>NUCLEOTIDE SEQUENCE [LARGE SCALE GENOMIC DNA]</scope>
    <source>
        <strain evidence="15">JXDWG</strain>
        <tissue evidence="15">Leaf</tissue>
    </source>
</reference>
<feature type="domain" description="RING-type" evidence="14">
    <location>
        <begin position="154"/>
        <end position="195"/>
    </location>
</feature>
<keyword evidence="16" id="KW-1185">Reference proteome</keyword>
<dbReference type="GO" id="GO:0016567">
    <property type="term" value="P:protein ubiquitination"/>
    <property type="evidence" value="ECO:0007669"/>
    <property type="project" value="TreeGrafter"/>
</dbReference>
<dbReference type="GO" id="GO:0061630">
    <property type="term" value="F:ubiquitin protein ligase activity"/>
    <property type="evidence" value="ECO:0007669"/>
    <property type="project" value="UniProtKB-EC"/>
</dbReference>
<keyword evidence="7 12" id="KW-0863">Zinc-finger</keyword>
<dbReference type="PANTHER" id="PTHR45977:SF4">
    <property type="entry name" value="RING-TYPE DOMAIN-CONTAINING PROTEIN"/>
    <property type="match status" value="1"/>
</dbReference>
<evidence type="ECO:0000256" key="3">
    <source>
        <dbReference type="ARBA" id="ARBA00012483"/>
    </source>
</evidence>
<dbReference type="GO" id="GO:0006511">
    <property type="term" value="P:ubiquitin-dependent protein catabolic process"/>
    <property type="evidence" value="ECO:0007669"/>
    <property type="project" value="TreeGrafter"/>
</dbReference>
<dbReference type="PANTHER" id="PTHR45977">
    <property type="entry name" value="TARGET OF ERK KINASE MPK-1"/>
    <property type="match status" value="1"/>
</dbReference>
<keyword evidence="10" id="KW-1133">Transmembrane helix</keyword>
<dbReference type="PROSITE" id="PS50089">
    <property type="entry name" value="ZF_RING_2"/>
    <property type="match status" value="1"/>
</dbReference>
<evidence type="ECO:0000256" key="9">
    <source>
        <dbReference type="ARBA" id="ARBA00022833"/>
    </source>
</evidence>
<dbReference type="SMART" id="SM00184">
    <property type="entry name" value="RING"/>
    <property type="match status" value="1"/>
</dbReference>
<evidence type="ECO:0000256" key="10">
    <source>
        <dbReference type="ARBA" id="ARBA00022989"/>
    </source>
</evidence>
<comment type="subcellular location">
    <subcellularLocation>
        <location evidence="2">Membrane</location>
        <topology evidence="2">Multi-pass membrane protein</topology>
    </subcellularLocation>
</comment>
<keyword evidence="8" id="KW-0833">Ubl conjugation pathway</keyword>
<dbReference type="EMBL" id="JBBNAG010000003">
    <property type="protein sequence ID" value="KAK9149547.1"/>
    <property type="molecule type" value="Genomic_DNA"/>
</dbReference>
<keyword evidence="11" id="KW-0472">Membrane</keyword>
<feature type="region of interest" description="Disordered" evidence="13">
    <location>
        <begin position="15"/>
        <end position="35"/>
    </location>
</feature>
<evidence type="ECO:0000313" key="15">
    <source>
        <dbReference type="EMBL" id="KAK9149547.1"/>
    </source>
</evidence>
<keyword evidence="9" id="KW-0862">Zinc</keyword>
<dbReference type="SUPFAM" id="SSF57850">
    <property type="entry name" value="RING/U-box"/>
    <property type="match status" value="1"/>
</dbReference>
<evidence type="ECO:0000256" key="4">
    <source>
        <dbReference type="ARBA" id="ARBA00022679"/>
    </source>
</evidence>
<evidence type="ECO:0000256" key="11">
    <source>
        <dbReference type="ARBA" id="ARBA00023136"/>
    </source>
</evidence>
<evidence type="ECO:0000313" key="16">
    <source>
        <dbReference type="Proteomes" id="UP001419268"/>
    </source>
</evidence>
<dbReference type="AlphaFoldDB" id="A0AAP0KBQ4"/>
<evidence type="ECO:0000256" key="12">
    <source>
        <dbReference type="PROSITE-ProRule" id="PRU00175"/>
    </source>
</evidence>
<name>A0AAP0KBQ4_9MAGN</name>
<accession>A0AAP0KBQ4</accession>
<dbReference type="GO" id="GO:0008270">
    <property type="term" value="F:zinc ion binding"/>
    <property type="evidence" value="ECO:0007669"/>
    <property type="project" value="UniProtKB-KW"/>
</dbReference>
<evidence type="ECO:0000256" key="2">
    <source>
        <dbReference type="ARBA" id="ARBA00004141"/>
    </source>
</evidence>
<dbReference type="EC" id="2.3.2.27" evidence="3"/>
<dbReference type="InterPro" id="IPR013083">
    <property type="entry name" value="Znf_RING/FYVE/PHD"/>
</dbReference>
<evidence type="ECO:0000256" key="8">
    <source>
        <dbReference type="ARBA" id="ARBA00022786"/>
    </source>
</evidence>
<comment type="catalytic activity">
    <reaction evidence="1">
        <text>S-ubiquitinyl-[E2 ubiquitin-conjugating enzyme]-L-cysteine + [acceptor protein]-L-lysine = [E2 ubiquitin-conjugating enzyme]-L-cysteine + N(6)-ubiquitinyl-[acceptor protein]-L-lysine.</text>
        <dbReference type="EC" id="2.3.2.27"/>
    </reaction>
</comment>
<evidence type="ECO:0000256" key="5">
    <source>
        <dbReference type="ARBA" id="ARBA00022692"/>
    </source>
</evidence>
<evidence type="ECO:0000256" key="6">
    <source>
        <dbReference type="ARBA" id="ARBA00022723"/>
    </source>
</evidence>
<dbReference type="Pfam" id="PF13639">
    <property type="entry name" value="zf-RING_2"/>
    <property type="match status" value="1"/>
</dbReference>
<dbReference type="Proteomes" id="UP001419268">
    <property type="component" value="Unassembled WGS sequence"/>
</dbReference>
<proteinExistence type="predicted"/>
<dbReference type="Gene3D" id="3.30.40.10">
    <property type="entry name" value="Zinc/RING finger domain, C3HC4 (zinc finger)"/>
    <property type="match status" value="1"/>
</dbReference>
<gene>
    <name evidence="15" type="ORF">Scep_008304</name>
</gene>
<evidence type="ECO:0000256" key="1">
    <source>
        <dbReference type="ARBA" id="ARBA00000900"/>
    </source>
</evidence>
<keyword evidence="6" id="KW-0479">Metal-binding</keyword>